<evidence type="ECO:0000259" key="6">
    <source>
        <dbReference type="Pfam" id="PF02803"/>
    </source>
</evidence>
<accession>A0ABX2N3A1</accession>
<feature type="domain" description="Thiolase N-terminal" evidence="5">
    <location>
        <begin position="19"/>
        <end position="216"/>
    </location>
</feature>
<dbReference type="CDD" id="cd00751">
    <property type="entry name" value="thiolase"/>
    <property type="match status" value="1"/>
</dbReference>
<dbReference type="PANTHER" id="PTHR43365">
    <property type="entry name" value="BLR7806 PROTEIN"/>
    <property type="match status" value="1"/>
</dbReference>
<dbReference type="RefSeq" id="WP_176279684.1">
    <property type="nucleotide sequence ID" value="NZ_JABWMH010000003.1"/>
</dbReference>
<keyword evidence="2 4" id="KW-0808">Transferase</keyword>
<dbReference type="Proteomes" id="UP000652427">
    <property type="component" value="Unassembled WGS sequence"/>
</dbReference>
<dbReference type="SUPFAM" id="SSF53901">
    <property type="entry name" value="Thiolase-like"/>
    <property type="match status" value="2"/>
</dbReference>
<dbReference type="PROSITE" id="PS00737">
    <property type="entry name" value="THIOLASE_2"/>
    <property type="match status" value="1"/>
</dbReference>
<dbReference type="PIRSF" id="PIRSF000429">
    <property type="entry name" value="Ac-CoA_Ac_transf"/>
    <property type="match status" value="1"/>
</dbReference>
<dbReference type="EC" id="2.3.1.16" evidence="7"/>
<dbReference type="PANTHER" id="PTHR43365:SF1">
    <property type="entry name" value="ACETYL-COA C-ACYLTRANSFERASE"/>
    <property type="match status" value="1"/>
</dbReference>
<dbReference type="InterPro" id="IPR020613">
    <property type="entry name" value="Thiolase_CS"/>
</dbReference>
<proteinExistence type="inferred from homology"/>
<dbReference type="InterPro" id="IPR016039">
    <property type="entry name" value="Thiolase-like"/>
</dbReference>
<dbReference type="InterPro" id="IPR020617">
    <property type="entry name" value="Thiolase_C"/>
</dbReference>
<name>A0ABX2N3A1_9SPHN</name>
<dbReference type="NCBIfam" id="TIGR01930">
    <property type="entry name" value="AcCoA-C-Actrans"/>
    <property type="match status" value="1"/>
</dbReference>
<evidence type="ECO:0000256" key="4">
    <source>
        <dbReference type="RuleBase" id="RU003557"/>
    </source>
</evidence>
<gene>
    <name evidence="7" type="ORF">HUO14_09555</name>
</gene>
<comment type="caution">
    <text evidence="7">The sequence shown here is derived from an EMBL/GenBank/DDBJ whole genome shotgun (WGS) entry which is preliminary data.</text>
</comment>
<dbReference type="Pfam" id="PF00108">
    <property type="entry name" value="Thiolase_N"/>
    <property type="match status" value="1"/>
</dbReference>
<dbReference type="GO" id="GO:0003988">
    <property type="term" value="F:acetyl-CoA C-acyltransferase activity"/>
    <property type="evidence" value="ECO:0007669"/>
    <property type="project" value="UniProtKB-EC"/>
</dbReference>
<feature type="domain" description="Thiolase C-terminal" evidence="6">
    <location>
        <begin position="261"/>
        <end position="382"/>
    </location>
</feature>
<evidence type="ECO:0000256" key="2">
    <source>
        <dbReference type="ARBA" id="ARBA00022679"/>
    </source>
</evidence>
<organism evidence="7 8">
    <name type="scientific">Parasphingorhabdus flavimaris</name>
    <dbReference type="NCBI Taxonomy" id="266812"/>
    <lineage>
        <taxon>Bacteria</taxon>
        <taxon>Pseudomonadati</taxon>
        <taxon>Pseudomonadota</taxon>
        <taxon>Alphaproteobacteria</taxon>
        <taxon>Sphingomonadales</taxon>
        <taxon>Sphingomonadaceae</taxon>
        <taxon>Parasphingorhabdus</taxon>
    </lineage>
</organism>
<dbReference type="InterPro" id="IPR002155">
    <property type="entry name" value="Thiolase"/>
</dbReference>
<evidence type="ECO:0000256" key="1">
    <source>
        <dbReference type="ARBA" id="ARBA00010982"/>
    </source>
</evidence>
<comment type="similarity">
    <text evidence="1 4">Belongs to the thiolase-like superfamily. Thiolase family.</text>
</comment>
<evidence type="ECO:0000313" key="7">
    <source>
        <dbReference type="EMBL" id="NVD28149.1"/>
    </source>
</evidence>
<dbReference type="PROSITE" id="PS00098">
    <property type="entry name" value="THIOLASE_1"/>
    <property type="match status" value="1"/>
</dbReference>
<sequence>MDIFIGDCVRSVRGKARPDGGLAEQTPYGLVGALIDAVEQRGAIERSDVDRLTLGCVGQVGAQGGHIALTTKIASRLPETSSAHTINNFCASGLTAIGQAVAAVSAGQSELALAGGVEMLSQVPFMADRADYYSDQSFEPADRYIPVALAADLLAMEQDVTREEMDSLSYLSQSRAANAENDAALLASRITIGNLDHDEAVRVTSPEKLAAMPPAFGGLAEQYAHALSGQTLDPRMSVANAPPMTDGAGLAAIGGAKSFLSPRARVVAFAETGADARQSLTAGFAAMDKVLAQAGLSLDQIDRIEFMEAFAVPYALFRRNYQPDMDRVNVSGGHIAKGHPMGATGAILLSTLLDALDAADGKYGLVVASGAQGVGAAIIVERLS</sequence>
<evidence type="ECO:0000256" key="3">
    <source>
        <dbReference type="ARBA" id="ARBA00023315"/>
    </source>
</evidence>
<evidence type="ECO:0000259" key="5">
    <source>
        <dbReference type="Pfam" id="PF00108"/>
    </source>
</evidence>
<keyword evidence="8" id="KW-1185">Reference proteome</keyword>
<keyword evidence="3 4" id="KW-0012">Acyltransferase</keyword>
<reference evidence="7 8" key="1">
    <citation type="submission" date="2020-06" db="EMBL/GenBank/DDBJ databases">
        <authorList>
            <person name="Kim S.-J."/>
            <person name="Park S.-J."/>
        </authorList>
    </citation>
    <scope>NUCLEOTIDE SEQUENCE [LARGE SCALE GENOMIC DNA]</scope>
    <source>
        <strain evidence="7 8">SW-151</strain>
    </source>
</reference>
<dbReference type="InterPro" id="IPR020615">
    <property type="entry name" value="Thiolase_acyl_enz_int_AS"/>
</dbReference>
<protein>
    <submittedName>
        <fullName evidence="7">Acetyl-CoA C-acyltransferase</fullName>
        <ecNumber evidence="7">2.3.1.16</ecNumber>
    </submittedName>
</protein>
<dbReference type="Gene3D" id="3.40.47.10">
    <property type="match status" value="2"/>
</dbReference>
<dbReference type="InterPro" id="IPR020616">
    <property type="entry name" value="Thiolase_N"/>
</dbReference>
<evidence type="ECO:0000313" key="8">
    <source>
        <dbReference type="Proteomes" id="UP000652427"/>
    </source>
</evidence>
<dbReference type="Pfam" id="PF02803">
    <property type="entry name" value="Thiolase_C"/>
    <property type="match status" value="1"/>
</dbReference>
<dbReference type="EMBL" id="JABWMH010000003">
    <property type="protein sequence ID" value="NVD28149.1"/>
    <property type="molecule type" value="Genomic_DNA"/>
</dbReference>